<dbReference type="RefSeq" id="WP_004578892.1">
    <property type="nucleotide sequence ID" value="NZ_AP028878.1"/>
</dbReference>
<dbReference type="STRING" id="626887.J057_04571"/>
<dbReference type="GO" id="GO:0004519">
    <property type="term" value="F:endonuclease activity"/>
    <property type="evidence" value="ECO:0007669"/>
    <property type="project" value="InterPro"/>
</dbReference>
<dbReference type="GO" id="GO:0003677">
    <property type="term" value="F:DNA binding"/>
    <property type="evidence" value="ECO:0007669"/>
    <property type="project" value="InterPro"/>
</dbReference>
<evidence type="ECO:0000256" key="1">
    <source>
        <dbReference type="SAM" id="MobiDB-lite"/>
    </source>
</evidence>
<dbReference type="OrthoDB" id="8562788at2"/>
<proteinExistence type="predicted"/>
<dbReference type="PATRIC" id="fig|626887.3.peg.900"/>
<dbReference type="InterPro" id="IPR010270">
    <property type="entry name" value="Phage_P2_GpM"/>
</dbReference>
<comment type="caution">
    <text evidence="2">The sequence shown here is derived from an EMBL/GenBank/DDBJ whole genome shotgun (WGS) entry which is preliminary data.</text>
</comment>
<organism evidence="2 3">
    <name type="scientific">Marinobacter nanhaiticus D15-8W</name>
    <dbReference type="NCBI Taxonomy" id="626887"/>
    <lineage>
        <taxon>Bacteria</taxon>
        <taxon>Pseudomonadati</taxon>
        <taxon>Pseudomonadota</taxon>
        <taxon>Gammaproteobacteria</taxon>
        <taxon>Pseudomonadales</taxon>
        <taxon>Marinobacteraceae</taxon>
        <taxon>Marinobacter</taxon>
    </lineage>
</organism>
<dbReference type="Proteomes" id="UP000013165">
    <property type="component" value="Unassembled WGS sequence"/>
</dbReference>
<dbReference type="Pfam" id="PF05944">
    <property type="entry name" value="Phage_term_smal"/>
    <property type="match status" value="1"/>
</dbReference>
<dbReference type="EMBL" id="APLQ01000011">
    <property type="protein sequence ID" value="ENO14595.1"/>
    <property type="molecule type" value="Genomic_DNA"/>
</dbReference>
<feature type="region of interest" description="Disordered" evidence="1">
    <location>
        <begin position="1"/>
        <end position="26"/>
    </location>
</feature>
<dbReference type="eggNOG" id="ENOG502Z8V2">
    <property type="taxonomic scope" value="Bacteria"/>
</dbReference>
<gene>
    <name evidence="2" type="ORF">J057_04571</name>
</gene>
<evidence type="ECO:0000313" key="2">
    <source>
        <dbReference type="EMBL" id="ENO14595.1"/>
    </source>
</evidence>
<name>N6VWG6_9GAMM</name>
<dbReference type="HOGENOM" id="CLU_076316_2_1_6"/>
<reference evidence="2 3" key="1">
    <citation type="journal article" date="2013" name="Genome Announc.">
        <title>Genome Sequence of the Polycyclic Aromatic Hydrocarbon-Degrading Bacterium Strain Marinobacter nanhaiticus D15-8WT.</title>
        <authorList>
            <person name="Cui Z."/>
            <person name="Gao W."/>
            <person name="Li Q."/>
            <person name="Xu G."/>
            <person name="Zheng L."/>
        </authorList>
    </citation>
    <scope>NUCLEOTIDE SEQUENCE [LARGE SCALE GENOMIC DNA]</scope>
    <source>
        <strain evidence="2 3">D15-8W</strain>
    </source>
</reference>
<sequence>MTTPAMRHQQRVRQQQAEARAKAQLDAKQADEIDNLAGDYEQHQLVVTSLEQDAQRLQGLTLEEKGDMKRDELLPRYRPVVDAYLAACEDGEEPYRNPVLVQVMIWLFDLGEIQPALDLAKVAHEQRQPMPERFNRSLETYVADALREWAENQQAEGDPIEPYFSDTFDRIRSEQWQVNPAALMKLHKLAGQECQKREALEDALAHYKTAVKLDPKRSKVKTVIARLEKQLASKAPADE</sequence>
<keyword evidence="3" id="KW-1185">Reference proteome</keyword>
<evidence type="ECO:0000313" key="3">
    <source>
        <dbReference type="Proteomes" id="UP000013165"/>
    </source>
</evidence>
<accession>N6VWG6</accession>
<dbReference type="AlphaFoldDB" id="N6VWG6"/>
<protein>
    <submittedName>
        <fullName evidence="2">Terminase</fullName>
    </submittedName>
</protein>